<dbReference type="GO" id="GO:0071949">
    <property type="term" value="F:FAD binding"/>
    <property type="evidence" value="ECO:0007669"/>
    <property type="project" value="InterPro"/>
</dbReference>
<organism evidence="8 9">
    <name type="scientific">Penicillium diatomitis</name>
    <dbReference type="NCBI Taxonomy" id="2819901"/>
    <lineage>
        <taxon>Eukaryota</taxon>
        <taxon>Fungi</taxon>
        <taxon>Dikarya</taxon>
        <taxon>Ascomycota</taxon>
        <taxon>Pezizomycotina</taxon>
        <taxon>Eurotiomycetes</taxon>
        <taxon>Eurotiomycetidae</taxon>
        <taxon>Eurotiales</taxon>
        <taxon>Aspergillaceae</taxon>
        <taxon>Penicillium</taxon>
    </lineage>
</organism>
<keyword evidence="4" id="KW-0274">FAD</keyword>
<comment type="caution">
    <text evidence="8">The sequence shown here is derived from an EMBL/GenBank/DDBJ whole genome shotgun (WGS) entry which is preliminary data.</text>
</comment>
<comment type="similarity">
    <text evidence="2">Belongs to the DAMOX/DASOX family.</text>
</comment>
<keyword evidence="9" id="KW-1185">Reference proteome</keyword>
<keyword evidence="3" id="KW-0285">Flavoprotein</keyword>
<dbReference type="InterPro" id="IPR006076">
    <property type="entry name" value="FAD-dep_OxRdtase"/>
</dbReference>
<accession>A0A9W9XFB4</accession>
<dbReference type="Gene3D" id="3.40.50.720">
    <property type="entry name" value="NAD(P)-binding Rossmann-like Domain"/>
    <property type="match status" value="1"/>
</dbReference>
<reference evidence="8" key="2">
    <citation type="journal article" date="2023" name="IMA Fungus">
        <title>Comparative genomic study of the Penicillium genus elucidates a diverse pangenome and 15 lateral gene transfer events.</title>
        <authorList>
            <person name="Petersen C."/>
            <person name="Sorensen T."/>
            <person name="Nielsen M.R."/>
            <person name="Sondergaard T.E."/>
            <person name="Sorensen J.L."/>
            <person name="Fitzpatrick D.A."/>
            <person name="Frisvad J.C."/>
            <person name="Nielsen K.L."/>
        </authorList>
    </citation>
    <scope>NUCLEOTIDE SEQUENCE</scope>
    <source>
        <strain evidence="8">IBT 30728</strain>
    </source>
</reference>
<evidence type="ECO:0000259" key="7">
    <source>
        <dbReference type="Pfam" id="PF01266"/>
    </source>
</evidence>
<dbReference type="Gene3D" id="3.30.9.10">
    <property type="entry name" value="D-Amino Acid Oxidase, subunit A, domain 2"/>
    <property type="match status" value="1"/>
</dbReference>
<name>A0A9W9XFB4_9EURO</name>
<dbReference type="Proteomes" id="UP001148312">
    <property type="component" value="Unassembled WGS sequence"/>
</dbReference>
<protein>
    <recommendedName>
        <fullName evidence="7">FAD dependent oxidoreductase domain-containing protein</fullName>
    </recommendedName>
</protein>
<dbReference type="PIRSF" id="PIRSF000189">
    <property type="entry name" value="D-aa_oxidase"/>
    <property type="match status" value="1"/>
</dbReference>
<evidence type="ECO:0000256" key="4">
    <source>
        <dbReference type="ARBA" id="ARBA00022827"/>
    </source>
</evidence>
<keyword evidence="5" id="KW-0560">Oxidoreductase</keyword>
<evidence type="ECO:0000313" key="8">
    <source>
        <dbReference type="EMBL" id="KAJ5489667.1"/>
    </source>
</evidence>
<feature type="compositionally biased region" description="Gly residues" evidence="6">
    <location>
        <begin position="193"/>
        <end position="204"/>
    </location>
</feature>
<dbReference type="GO" id="GO:0019478">
    <property type="term" value="P:D-amino acid catabolic process"/>
    <property type="evidence" value="ECO:0007669"/>
    <property type="project" value="TreeGrafter"/>
</dbReference>
<feature type="domain" description="FAD dependent oxidoreductase" evidence="7">
    <location>
        <begin position="7"/>
        <end position="367"/>
    </location>
</feature>
<evidence type="ECO:0000313" key="9">
    <source>
        <dbReference type="Proteomes" id="UP001148312"/>
    </source>
</evidence>
<dbReference type="AlphaFoldDB" id="A0A9W9XFB4"/>
<gene>
    <name evidence="8" type="ORF">N7539_004557</name>
</gene>
<dbReference type="PANTHER" id="PTHR11530">
    <property type="entry name" value="D-AMINO ACID OXIDASE"/>
    <property type="match status" value="1"/>
</dbReference>
<reference evidence="8" key="1">
    <citation type="submission" date="2022-12" db="EMBL/GenBank/DDBJ databases">
        <authorList>
            <person name="Petersen C."/>
        </authorList>
    </citation>
    <scope>NUCLEOTIDE SEQUENCE</scope>
    <source>
        <strain evidence="8">IBT 30728</strain>
    </source>
</reference>
<dbReference type="GO" id="GO:0003884">
    <property type="term" value="F:D-amino-acid oxidase activity"/>
    <property type="evidence" value="ECO:0007669"/>
    <property type="project" value="InterPro"/>
</dbReference>
<dbReference type="SUPFAM" id="SSF51971">
    <property type="entry name" value="Nucleotide-binding domain"/>
    <property type="match status" value="1"/>
</dbReference>
<evidence type="ECO:0000256" key="6">
    <source>
        <dbReference type="SAM" id="MobiDB-lite"/>
    </source>
</evidence>
<evidence type="ECO:0000256" key="3">
    <source>
        <dbReference type="ARBA" id="ARBA00022630"/>
    </source>
</evidence>
<dbReference type="PANTHER" id="PTHR11530:SF26">
    <property type="entry name" value="FAD DEPENDENT OXIDOREDUCTASE SUPERFAMILY (AFU_ORTHOLOGUE AFUA_5G13940)"/>
    <property type="match status" value="1"/>
</dbReference>
<dbReference type="InterPro" id="IPR023209">
    <property type="entry name" value="DAO"/>
</dbReference>
<dbReference type="SUPFAM" id="SSF54373">
    <property type="entry name" value="FAD-linked reductases, C-terminal domain"/>
    <property type="match status" value="1"/>
</dbReference>
<dbReference type="GeneID" id="81624408"/>
<feature type="region of interest" description="Disordered" evidence="6">
    <location>
        <begin position="183"/>
        <end position="204"/>
    </location>
</feature>
<evidence type="ECO:0000256" key="1">
    <source>
        <dbReference type="ARBA" id="ARBA00001974"/>
    </source>
</evidence>
<dbReference type="Pfam" id="PF01266">
    <property type="entry name" value="DAO"/>
    <property type="match status" value="1"/>
</dbReference>
<evidence type="ECO:0000256" key="2">
    <source>
        <dbReference type="ARBA" id="ARBA00006730"/>
    </source>
</evidence>
<dbReference type="GO" id="GO:0005737">
    <property type="term" value="C:cytoplasm"/>
    <property type="evidence" value="ECO:0007669"/>
    <property type="project" value="TreeGrafter"/>
</dbReference>
<proteinExistence type="inferred from homology"/>
<evidence type="ECO:0000256" key="5">
    <source>
        <dbReference type="ARBA" id="ARBA00023002"/>
    </source>
</evidence>
<sequence>MAPNDHILIVGAGVLGLTTAIQISLAGRKVTLLARDLPGDFTIDYASPWAGAHFRPSPARTGPEQLEQQLMRTTYAQFEELATTRPECGVQFVPAIEYFDVADKETFLAKENGYIDWPDFEVLGGGGDSVGTEIGVERSWILNSPVYLEWCRRWAVELGVEVIRAGVASLDEAVEVFRKERQRTVNTKEGEDGGGGGGGGGGGRSDVNVDVSVCAVVNATGRGFDDPDSFPSKGQFIIVSNPCAQTISHHWADGSSTVIVPRPLGGETVIGGTKEPNNWSEEVSDEATETILKRVASLCPQMVEQSNSSTAKTHRFDIKQVYVARRPMRRGGLRLERETLRDGLPVVHCYGAGASGFKISWGVAQHVEALLEQVLDQSSASGH</sequence>
<comment type="cofactor">
    <cofactor evidence="1">
        <name>FAD</name>
        <dbReference type="ChEBI" id="CHEBI:57692"/>
    </cofactor>
</comment>
<dbReference type="EMBL" id="JAPWDQ010000004">
    <property type="protein sequence ID" value="KAJ5489667.1"/>
    <property type="molecule type" value="Genomic_DNA"/>
</dbReference>
<dbReference type="RefSeq" id="XP_056791700.1">
    <property type="nucleotide sequence ID" value="XM_056934159.1"/>
</dbReference>